<dbReference type="PROSITE" id="PS01124">
    <property type="entry name" value="HTH_ARAC_FAMILY_2"/>
    <property type="match status" value="1"/>
</dbReference>
<dbReference type="GO" id="GO:0005524">
    <property type="term" value="F:ATP binding"/>
    <property type="evidence" value="ECO:0007669"/>
    <property type="project" value="UniProtKB-KW"/>
</dbReference>
<dbReference type="Pfam" id="PF07696">
    <property type="entry name" value="7TMR-DISMED2"/>
    <property type="match status" value="1"/>
</dbReference>
<dbReference type="CDD" id="cd00082">
    <property type="entry name" value="HisKA"/>
    <property type="match status" value="1"/>
</dbReference>
<dbReference type="AlphaFoldDB" id="A0AAE3KU00"/>
<dbReference type="FunFam" id="3.30.565.10:FF:000037">
    <property type="entry name" value="Hybrid sensor histidine kinase/response regulator"/>
    <property type="match status" value="1"/>
</dbReference>
<evidence type="ECO:0000256" key="6">
    <source>
        <dbReference type="ARBA" id="ARBA00022777"/>
    </source>
</evidence>
<feature type="signal peptide" evidence="14">
    <location>
        <begin position="1"/>
        <end position="26"/>
    </location>
</feature>
<feature type="transmembrane region" description="Helical" evidence="13">
    <location>
        <begin position="184"/>
        <end position="206"/>
    </location>
</feature>
<keyword evidence="5" id="KW-0547">Nucleotide-binding</keyword>
<keyword evidence="3 12" id="KW-0597">Phosphoprotein</keyword>
<evidence type="ECO:0000256" key="4">
    <source>
        <dbReference type="ARBA" id="ARBA00022679"/>
    </source>
</evidence>
<feature type="domain" description="Response regulatory" evidence="17">
    <location>
        <begin position="671"/>
        <end position="786"/>
    </location>
</feature>
<keyword evidence="13" id="KW-0472">Membrane</keyword>
<feature type="transmembrane region" description="Helical" evidence="13">
    <location>
        <begin position="278"/>
        <end position="298"/>
    </location>
</feature>
<evidence type="ECO:0000256" key="1">
    <source>
        <dbReference type="ARBA" id="ARBA00000085"/>
    </source>
</evidence>
<evidence type="ECO:0000256" key="8">
    <source>
        <dbReference type="ARBA" id="ARBA00023012"/>
    </source>
</evidence>
<dbReference type="GO" id="GO:0043565">
    <property type="term" value="F:sequence-specific DNA binding"/>
    <property type="evidence" value="ECO:0007669"/>
    <property type="project" value="InterPro"/>
</dbReference>
<dbReference type="SMART" id="SM00448">
    <property type="entry name" value="REC"/>
    <property type="match status" value="1"/>
</dbReference>
<dbReference type="InterPro" id="IPR018062">
    <property type="entry name" value="HTH_AraC-typ_CS"/>
</dbReference>
<evidence type="ECO:0000313" key="19">
    <source>
        <dbReference type="Proteomes" id="UP001204144"/>
    </source>
</evidence>
<dbReference type="Gene3D" id="1.10.287.130">
    <property type="match status" value="1"/>
</dbReference>
<keyword evidence="10" id="KW-0238">DNA-binding</keyword>
<dbReference type="SUPFAM" id="SSF46689">
    <property type="entry name" value="Homeodomain-like"/>
    <property type="match status" value="1"/>
</dbReference>
<dbReference type="EMBL" id="RJUF01000013">
    <property type="protein sequence ID" value="MCP9762696.1"/>
    <property type="molecule type" value="Genomic_DNA"/>
</dbReference>
<evidence type="ECO:0000256" key="14">
    <source>
        <dbReference type="SAM" id="SignalP"/>
    </source>
</evidence>
<dbReference type="Pfam" id="PF00512">
    <property type="entry name" value="HisKA"/>
    <property type="match status" value="1"/>
</dbReference>
<dbReference type="FunFam" id="1.10.287.130:FF:000045">
    <property type="entry name" value="Two-component system sensor histidine kinase/response regulator"/>
    <property type="match status" value="1"/>
</dbReference>
<dbReference type="Gene3D" id="3.30.565.10">
    <property type="entry name" value="Histidine kinase-like ATPase, C-terminal domain"/>
    <property type="match status" value="1"/>
</dbReference>
<keyword evidence="13" id="KW-0812">Transmembrane</keyword>
<evidence type="ECO:0000313" key="18">
    <source>
        <dbReference type="EMBL" id="MCP9762696.1"/>
    </source>
</evidence>
<dbReference type="SUPFAM" id="SSF55874">
    <property type="entry name" value="ATPase domain of HSP90 chaperone/DNA topoisomerase II/histidine kinase"/>
    <property type="match status" value="1"/>
</dbReference>
<name>A0AAE3KU00_9BACT</name>
<feature type="domain" description="Histidine kinase" evidence="16">
    <location>
        <begin position="421"/>
        <end position="632"/>
    </location>
</feature>
<dbReference type="SUPFAM" id="SSF52172">
    <property type="entry name" value="CheY-like"/>
    <property type="match status" value="1"/>
</dbReference>
<dbReference type="InterPro" id="IPR004358">
    <property type="entry name" value="Sig_transdc_His_kin-like_C"/>
</dbReference>
<dbReference type="InterPro" id="IPR036890">
    <property type="entry name" value="HATPase_C_sf"/>
</dbReference>
<keyword evidence="19" id="KW-1185">Reference proteome</keyword>
<evidence type="ECO:0000256" key="3">
    <source>
        <dbReference type="ARBA" id="ARBA00022553"/>
    </source>
</evidence>
<keyword evidence="8" id="KW-0902">Two-component regulatory system</keyword>
<feature type="transmembrane region" description="Helical" evidence="13">
    <location>
        <begin position="360"/>
        <end position="380"/>
    </location>
</feature>
<dbReference type="InterPro" id="IPR003661">
    <property type="entry name" value="HisK_dim/P_dom"/>
</dbReference>
<evidence type="ECO:0000256" key="5">
    <source>
        <dbReference type="ARBA" id="ARBA00022741"/>
    </source>
</evidence>
<feature type="domain" description="HTH araC/xylS-type" evidence="15">
    <location>
        <begin position="819"/>
        <end position="917"/>
    </location>
</feature>
<dbReference type="Pfam" id="PF00072">
    <property type="entry name" value="Response_reg"/>
    <property type="match status" value="1"/>
</dbReference>
<dbReference type="CDD" id="cd17574">
    <property type="entry name" value="REC_OmpR"/>
    <property type="match status" value="1"/>
</dbReference>
<feature type="modified residue" description="4-aspartylphosphate" evidence="12">
    <location>
        <position position="719"/>
    </location>
</feature>
<dbReference type="Gene3D" id="2.60.40.2380">
    <property type="match status" value="1"/>
</dbReference>
<organism evidence="18 19">
    <name type="scientific">Lacihabitans soyangensis</name>
    <dbReference type="NCBI Taxonomy" id="869394"/>
    <lineage>
        <taxon>Bacteria</taxon>
        <taxon>Pseudomonadati</taxon>
        <taxon>Bacteroidota</taxon>
        <taxon>Cytophagia</taxon>
        <taxon>Cytophagales</taxon>
        <taxon>Leadbetterellaceae</taxon>
        <taxon>Lacihabitans</taxon>
    </lineage>
</organism>
<dbReference type="PROSITE" id="PS00041">
    <property type="entry name" value="HTH_ARAC_FAMILY_1"/>
    <property type="match status" value="1"/>
</dbReference>
<keyword evidence="6" id="KW-0418">Kinase</keyword>
<dbReference type="Proteomes" id="UP001204144">
    <property type="component" value="Unassembled WGS sequence"/>
</dbReference>
<keyword evidence="9" id="KW-0805">Transcription regulation</keyword>
<dbReference type="PROSITE" id="PS50110">
    <property type="entry name" value="RESPONSE_REGULATORY"/>
    <property type="match status" value="1"/>
</dbReference>
<dbReference type="CDD" id="cd00075">
    <property type="entry name" value="HATPase"/>
    <property type="match status" value="1"/>
</dbReference>
<comment type="catalytic activity">
    <reaction evidence="1">
        <text>ATP + protein L-histidine = ADP + protein N-phospho-L-histidine.</text>
        <dbReference type="EC" id="2.7.13.3"/>
    </reaction>
</comment>
<accession>A0AAE3KU00</accession>
<evidence type="ECO:0000256" key="13">
    <source>
        <dbReference type="SAM" id="Phobius"/>
    </source>
</evidence>
<evidence type="ECO:0000256" key="11">
    <source>
        <dbReference type="ARBA" id="ARBA00023163"/>
    </source>
</evidence>
<dbReference type="SUPFAM" id="SSF47384">
    <property type="entry name" value="Homodimeric domain of signal transducing histidine kinase"/>
    <property type="match status" value="1"/>
</dbReference>
<dbReference type="InterPro" id="IPR005467">
    <property type="entry name" value="His_kinase_dom"/>
</dbReference>
<dbReference type="PRINTS" id="PR00344">
    <property type="entry name" value="BCTRLSENSOR"/>
</dbReference>
<dbReference type="InterPro" id="IPR036097">
    <property type="entry name" value="HisK_dim/P_sf"/>
</dbReference>
<dbReference type="InterPro" id="IPR003594">
    <property type="entry name" value="HATPase_dom"/>
</dbReference>
<sequence length="917" mass="105532">MFFCKKRKITIGYFLLYFTISKFCLAQDFVISKSTKLPYDLSLKVSWFEDATAKLSFQEVKKQTFIKHEKKSVLLPFSNQATWLKIDLKNESYQDTTFYLFLDNQLVRRTTLYINNQADSLVFEPFKDKGFSNLKYPHFPIILKPKESKSYYLKFESERGAYFKLQLYGYKDIEDLNGSYKIRLGVIVGLTWMILFIVCIIGFMVIKDRKSRSYAIYTLARAFSFWASLNILGNFIGTDPTVSEKVTFGLMNIYPIMGSFLALNILPFGNLPRWVKHTIYGFIVINLFLLLLLFIAYGPVFLKLLVILNLISHSFFYTLFIYTLIKKINQSPFYAIPFLLGNVSNVLLNLRVSGILQFENIYGIAIFVALTEIAVYVYYLSQNFRASVKIQAEKLRNLGFEAEKAAKLEELDKLKTRFFTNISHEFRTPLTLLVGPIEDLKKKFPQEGIIDVMQRNLQRLQTLINQLLDLSKLEAGEMKPNLQEVDLNNFLNQLVASFESLAHSKHIIFKHSQPHTPHFALFDTDKLEKIVTNLLSNAFKFTPENGRIVIKIDYSDNQLIVQIQDSGIGIEEARLPHIFDRFYQVEEHNNYEGTGIGLALVKELVDLLQGTIEVSSQKGVGTRFELVLPFTPLEKLSNPVVQFERKVNVDESLISANPKIDSPIEADGQSIMLIVEDNPDLRNYIASVFENQYQIIMAVDGEDGLSKALEFIPDIVISDLMMPKLDGLGLCEKLKTDERTSHIPVVMLTAKASLSDRLAGLEHGADDYLSKPFNKEELQIRVKNLVSQRQLLFDKFSAKTLIEKIEVTKEPTIEEIFVKKCQSVIDKYLDKSEFDVEKFADEMRLSPVQLRRKLKAITDQNITEFVRNYRLEIAAKLLKTSDFSVSEIAYKVGFDSMPYFSKVFQERYGKTASEWKE</sequence>
<evidence type="ECO:0000259" key="17">
    <source>
        <dbReference type="PROSITE" id="PS50110"/>
    </source>
</evidence>
<proteinExistence type="predicted"/>
<gene>
    <name evidence="18" type="ORF">EGI31_06985</name>
</gene>
<dbReference type="InterPro" id="IPR011006">
    <property type="entry name" value="CheY-like_superfamily"/>
</dbReference>
<dbReference type="RefSeq" id="WP_255036467.1">
    <property type="nucleotide sequence ID" value="NZ_RJUF01000013.1"/>
</dbReference>
<dbReference type="Gene3D" id="3.40.50.2300">
    <property type="match status" value="1"/>
</dbReference>
<evidence type="ECO:0000256" key="9">
    <source>
        <dbReference type="ARBA" id="ARBA00023015"/>
    </source>
</evidence>
<keyword evidence="13" id="KW-1133">Transmembrane helix</keyword>
<dbReference type="PANTHER" id="PTHR43547">
    <property type="entry name" value="TWO-COMPONENT HISTIDINE KINASE"/>
    <property type="match status" value="1"/>
</dbReference>
<keyword evidence="7" id="KW-0067">ATP-binding</keyword>
<dbReference type="InterPro" id="IPR001789">
    <property type="entry name" value="Sig_transdc_resp-reg_receiver"/>
</dbReference>
<keyword evidence="14" id="KW-0732">Signal</keyword>
<dbReference type="EC" id="2.7.13.3" evidence="2"/>
<feature type="transmembrane region" description="Helical" evidence="13">
    <location>
        <begin position="248"/>
        <end position="266"/>
    </location>
</feature>
<dbReference type="Pfam" id="PF02518">
    <property type="entry name" value="HATPase_c"/>
    <property type="match status" value="1"/>
</dbReference>
<dbReference type="SMART" id="SM00342">
    <property type="entry name" value="HTH_ARAC"/>
    <property type="match status" value="1"/>
</dbReference>
<evidence type="ECO:0000259" key="16">
    <source>
        <dbReference type="PROSITE" id="PS50109"/>
    </source>
</evidence>
<keyword evidence="4" id="KW-0808">Transferase</keyword>
<feature type="transmembrane region" description="Helical" evidence="13">
    <location>
        <begin position="304"/>
        <end position="325"/>
    </location>
</feature>
<evidence type="ECO:0000256" key="12">
    <source>
        <dbReference type="PROSITE-ProRule" id="PRU00169"/>
    </source>
</evidence>
<dbReference type="SMART" id="SM00388">
    <property type="entry name" value="HisKA"/>
    <property type="match status" value="1"/>
</dbReference>
<feature type="chain" id="PRO_5042285525" description="histidine kinase" evidence="14">
    <location>
        <begin position="27"/>
        <end position="917"/>
    </location>
</feature>
<dbReference type="GO" id="GO:0003700">
    <property type="term" value="F:DNA-binding transcription factor activity"/>
    <property type="evidence" value="ECO:0007669"/>
    <property type="project" value="InterPro"/>
</dbReference>
<reference evidence="18 19" key="1">
    <citation type="submission" date="2018-11" db="EMBL/GenBank/DDBJ databases">
        <title>Novel bacteria species description.</title>
        <authorList>
            <person name="Han J.-H."/>
        </authorList>
    </citation>
    <scope>NUCLEOTIDE SEQUENCE [LARGE SCALE GENOMIC DNA]</scope>
    <source>
        <strain evidence="18 19">KCTC23259</strain>
    </source>
</reference>
<dbReference type="SMART" id="SM00387">
    <property type="entry name" value="HATPase_c"/>
    <property type="match status" value="1"/>
</dbReference>
<dbReference type="PANTHER" id="PTHR43547:SF2">
    <property type="entry name" value="HYBRID SIGNAL TRANSDUCTION HISTIDINE KINASE C"/>
    <property type="match status" value="1"/>
</dbReference>
<protein>
    <recommendedName>
        <fullName evidence="2">histidine kinase</fullName>
        <ecNumber evidence="2">2.7.13.3</ecNumber>
    </recommendedName>
</protein>
<feature type="transmembrane region" description="Helical" evidence="13">
    <location>
        <begin position="218"/>
        <end position="236"/>
    </location>
</feature>
<dbReference type="PROSITE" id="PS50109">
    <property type="entry name" value="HIS_KIN"/>
    <property type="match status" value="1"/>
</dbReference>
<dbReference type="Pfam" id="PF12833">
    <property type="entry name" value="HTH_18"/>
    <property type="match status" value="1"/>
</dbReference>
<dbReference type="InterPro" id="IPR011622">
    <property type="entry name" value="7TMR_DISM_rcpt_extracell_dom2"/>
</dbReference>
<evidence type="ECO:0000256" key="7">
    <source>
        <dbReference type="ARBA" id="ARBA00022840"/>
    </source>
</evidence>
<keyword evidence="11" id="KW-0804">Transcription</keyword>
<dbReference type="Gene3D" id="1.10.10.60">
    <property type="entry name" value="Homeodomain-like"/>
    <property type="match status" value="1"/>
</dbReference>
<dbReference type="GO" id="GO:0000155">
    <property type="term" value="F:phosphorelay sensor kinase activity"/>
    <property type="evidence" value="ECO:0007669"/>
    <property type="project" value="InterPro"/>
</dbReference>
<evidence type="ECO:0000256" key="10">
    <source>
        <dbReference type="ARBA" id="ARBA00023125"/>
    </source>
</evidence>
<comment type="caution">
    <text evidence="18">The sequence shown here is derived from an EMBL/GenBank/DDBJ whole genome shotgun (WGS) entry which is preliminary data.</text>
</comment>
<evidence type="ECO:0000256" key="2">
    <source>
        <dbReference type="ARBA" id="ARBA00012438"/>
    </source>
</evidence>
<dbReference type="InterPro" id="IPR018060">
    <property type="entry name" value="HTH_AraC"/>
</dbReference>
<dbReference type="InterPro" id="IPR009057">
    <property type="entry name" value="Homeodomain-like_sf"/>
</dbReference>
<evidence type="ECO:0000259" key="15">
    <source>
        <dbReference type="PROSITE" id="PS01124"/>
    </source>
</evidence>